<gene>
    <name evidence="3" type="ORF">BC351_28780</name>
</gene>
<keyword evidence="1" id="KW-0238">DNA-binding</keyword>
<dbReference type="InterPro" id="IPR010982">
    <property type="entry name" value="Lambda_DNA-bd_dom_sf"/>
</dbReference>
<organism evidence="3 4">
    <name type="scientific">Paenibacillus ferrarius</name>
    <dbReference type="NCBI Taxonomy" id="1469647"/>
    <lineage>
        <taxon>Bacteria</taxon>
        <taxon>Bacillati</taxon>
        <taxon>Bacillota</taxon>
        <taxon>Bacilli</taxon>
        <taxon>Bacillales</taxon>
        <taxon>Paenibacillaceae</taxon>
        <taxon>Paenibacillus</taxon>
    </lineage>
</organism>
<evidence type="ECO:0000256" key="1">
    <source>
        <dbReference type="ARBA" id="ARBA00023125"/>
    </source>
</evidence>
<reference evidence="4" key="1">
    <citation type="submission" date="2016-07" db="EMBL/GenBank/DDBJ databases">
        <authorList>
            <person name="Florea S."/>
            <person name="Webb J.S."/>
            <person name="Jaromczyk J."/>
            <person name="Schardl C.L."/>
        </authorList>
    </citation>
    <scope>NUCLEOTIDE SEQUENCE [LARGE SCALE GENOMIC DNA]</scope>
    <source>
        <strain evidence="4">CY1</strain>
    </source>
</reference>
<name>A0A1V4HJ41_9BACL</name>
<dbReference type="GO" id="GO:0003677">
    <property type="term" value="F:DNA binding"/>
    <property type="evidence" value="ECO:0007669"/>
    <property type="project" value="UniProtKB-KW"/>
</dbReference>
<dbReference type="RefSeq" id="WP_158082148.1">
    <property type="nucleotide sequence ID" value="NZ_MBTG01000017.1"/>
</dbReference>
<dbReference type="SUPFAM" id="SSF47413">
    <property type="entry name" value="lambda repressor-like DNA-binding domains"/>
    <property type="match status" value="1"/>
</dbReference>
<protein>
    <recommendedName>
        <fullName evidence="2">HTH cro/C1-type domain-containing protein</fullName>
    </recommendedName>
</protein>
<proteinExistence type="predicted"/>
<dbReference type="PANTHER" id="PTHR46558:SF11">
    <property type="entry name" value="HTH-TYPE TRANSCRIPTIONAL REGULATOR XRE"/>
    <property type="match status" value="1"/>
</dbReference>
<dbReference type="Gene3D" id="1.10.260.40">
    <property type="entry name" value="lambda repressor-like DNA-binding domains"/>
    <property type="match status" value="1"/>
</dbReference>
<sequence length="118" mass="13099">MNIIGDNVRRLRKIHNLNQIEFSRLIGVSQGSLSDIEAGKSKPAIETVISIHTKFGCSLEWLLKGTSTHISGQPSDINLTSSELCPIEIELISAFRKLDSNNQMEALEIVKLKLRSVI</sequence>
<keyword evidence="4" id="KW-1185">Reference proteome</keyword>
<accession>A0A1V4HJ41</accession>
<feature type="domain" description="HTH cro/C1-type" evidence="2">
    <location>
        <begin position="8"/>
        <end position="62"/>
    </location>
</feature>
<evidence type="ECO:0000259" key="2">
    <source>
        <dbReference type="PROSITE" id="PS50943"/>
    </source>
</evidence>
<evidence type="ECO:0000313" key="3">
    <source>
        <dbReference type="EMBL" id="OPH56168.1"/>
    </source>
</evidence>
<dbReference type="CDD" id="cd00093">
    <property type="entry name" value="HTH_XRE"/>
    <property type="match status" value="1"/>
</dbReference>
<dbReference type="Proteomes" id="UP000190626">
    <property type="component" value="Unassembled WGS sequence"/>
</dbReference>
<dbReference type="STRING" id="1469647.BC351_28780"/>
<dbReference type="PROSITE" id="PS50943">
    <property type="entry name" value="HTH_CROC1"/>
    <property type="match status" value="1"/>
</dbReference>
<dbReference type="SMART" id="SM00530">
    <property type="entry name" value="HTH_XRE"/>
    <property type="match status" value="1"/>
</dbReference>
<dbReference type="OrthoDB" id="2003870at2"/>
<evidence type="ECO:0000313" key="4">
    <source>
        <dbReference type="Proteomes" id="UP000190626"/>
    </source>
</evidence>
<dbReference type="AlphaFoldDB" id="A0A1V4HJ41"/>
<dbReference type="Pfam" id="PF01381">
    <property type="entry name" value="HTH_3"/>
    <property type="match status" value="1"/>
</dbReference>
<dbReference type="PANTHER" id="PTHR46558">
    <property type="entry name" value="TRACRIPTIONAL REGULATORY PROTEIN-RELATED-RELATED"/>
    <property type="match status" value="1"/>
</dbReference>
<dbReference type="EMBL" id="MBTG01000017">
    <property type="protein sequence ID" value="OPH56168.1"/>
    <property type="molecule type" value="Genomic_DNA"/>
</dbReference>
<comment type="caution">
    <text evidence="3">The sequence shown here is derived from an EMBL/GenBank/DDBJ whole genome shotgun (WGS) entry which is preliminary data.</text>
</comment>
<dbReference type="InterPro" id="IPR001387">
    <property type="entry name" value="Cro/C1-type_HTH"/>
</dbReference>